<comment type="similarity">
    <text evidence="2">Belongs to the DadA oxidoreductase family.</text>
</comment>
<feature type="domain" description="FAD dependent oxidoreductase" evidence="5">
    <location>
        <begin position="6"/>
        <end position="333"/>
    </location>
</feature>
<evidence type="ECO:0000259" key="5">
    <source>
        <dbReference type="Pfam" id="PF01266"/>
    </source>
</evidence>
<sequence>MTDHIDYLIVGQGLAGTILAETLENKGFSYRIIDNGVKKNSSRVAGGLYNPITGRKMVKTWLCDDLWKTLDDFYPKFDQKYNTTSFKPINLYFPFDSQEKQTDWISASADEKYDGYIAKFHEDGLYQDFVEPKFGGMEITRSGYVDIPIFLDAFLEKAKVEGRLINEEFDHSALSHNDNKIVYKNIEAKHIIFSEGNKVENNPFFPTLDFRPVKGELLLIKFKNARFHHILNKNGFILPIDENGTCKLGATYERVEDMDSPSEKGKRQLLEKVDNLVNDEYEILDHWSGIRPATFDRRPFIGTSEENKNIHIFNGLGAKGVSLGPYFANLLIEHIEKGTELPRDVRLNRLSKQQRIQMNTKV</sequence>
<dbReference type="SUPFAM" id="SSF54373">
    <property type="entry name" value="FAD-linked reductases, C-terminal domain"/>
    <property type="match status" value="1"/>
</dbReference>
<evidence type="ECO:0000313" key="7">
    <source>
        <dbReference type="Proteomes" id="UP000585050"/>
    </source>
</evidence>
<dbReference type="Gene3D" id="3.30.9.10">
    <property type="entry name" value="D-Amino Acid Oxidase, subunit A, domain 2"/>
    <property type="match status" value="1"/>
</dbReference>
<evidence type="ECO:0000313" key="6">
    <source>
        <dbReference type="EMBL" id="NLR92496.1"/>
    </source>
</evidence>
<reference evidence="6 7" key="1">
    <citation type="submission" date="2020-04" db="EMBL/GenBank/DDBJ databases">
        <title>Flammeovirga sp. SR4, a novel species isolated from seawater.</title>
        <authorList>
            <person name="Wang X."/>
        </authorList>
    </citation>
    <scope>NUCLEOTIDE SEQUENCE [LARGE SCALE GENOMIC DNA]</scope>
    <source>
        <strain evidence="6 7">SR4</strain>
    </source>
</reference>
<dbReference type="PANTHER" id="PTHR13847:SF286">
    <property type="entry name" value="D-AMINO ACID DEHYDROGENASE"/>
    <property type="match status" value="1"/>
</dbReference>
<name>A0A7X8SLM5_9BACT</name>
<keyword evidence="4" id="KW-0560">Oxidoreductase</keyword>
<organism evidence="6 7">
    <name type="scientific">Flammeovirga agarivorans</name>
    <dbReference type="NCBI Taxonomy" id="2726742"/>
    <lineage>
        <taxon>Bacteria</taxon>
        <taxon>Pseudomonadati</taxon>
        <taxon>Bacteroidota</taxon>
        <taxon>Cytophagia</taxon>
        <taxon>Cytophagales</taxon>
        <taxon>Flammeovirgaceae</taxon>
        <taxon>Flammeovirga</taxon>
    </lineage>
</organism>
<dbReference type="EMBL" id="JABAIL010000004">
    <property type="protein sequence ID" value="NLR92496.1"/>
    <property type="molecule type" value="Genomic_DNA"/>
</dbReference>
<accession>A0A7X8SLM5</accession>
<dbReference type="AlphaFoldDB" id="A0A7X8SLM5"/>
<dbReference type="RefSeq" id="WP_168883205.1">
    <property type="nucleotide sequence ID" value="NZ_JABAIL010000004.1"/>
</dbReference>
<keyword evidence="3" id="KW-0285">Flavoprotein</keyword>
<dbReference type="Proteomes" id="UP000585050">
    <property type="component" value="Unassembled WGS sequence"/>
</dbReference>
<dbReference type="Pfam" id="PF01266">
    <property type="entry name" value="DAO"/>
    <property type="match status" value="1"/>
</dbReference>
<comment type="caution">
    <text evidence="6">The sequence shown here is derived from an EMBL/GenBank/DDBJ whole genome shotgun (WGS) entry which is preliminary data.</text>
</comment>
<dbReference type="PANTHER" id="PTHR13847">
    <property type="entry name" value="SARCOSINE DEHYDROGENASE-RELATED"/>
    <property type="match status" value="1"/>
</dbReference>
<gene>
    <name evidence="6" type="ORF">HGP29_14860</name>
</gene>
<dbReference type="InterPro" id="IPR036188">
    <property type="entry name" value="FAD/NAD-bd_sf"/>
</dbReference>
<proteinExistence type="inferred from homology"/>
<keyword evidence="7" id="KW-1185">Reference proteome</keyword>
<dbReference type="GO" id="GO:0005737">
    <property type="term" value="C:cytoplasm"/>
    <property type="evidence" value="ECO:0007669"/>
    <property type="project" value="TreeGrafter"/>
</dbReference>
<evidence type="ECO:0000256" key="2">
    <source>
        <dbReference type="ARBA" id="ARBA00009410"/>
    </source>
</evidence>
<dbReference type="SUPFAM" id="SSF51971">
    <property type="entry name" value="Nucleotide-binding domain"/>
    <property type="match status" value="1"/>
</dbReference>
<evidence type="ECO:0000256" key="1">
    <source>
        <dbReference type="ARBA" id="ARBA00001974"/>
    </source>
</evidence>
<dbReference type="Gene3D" id="3.50.50.60">
    <property type="entry name" value="FAD/NAD(P)-binding domain"/>
    <property type="match status" value="1"/>
</dbReference>
<dbReference type="GO" id="GO:0016491">
    <property type="term" value="F:oxidoreductase activity"/>
    <property type="evidence" value="ECO:0007669"/>
    <property type="project" value="UniProtKB-KW"/>
</dbReference>
<evidence type="ECO:0000256" key="3">
    <source>
        <dbReference type="ARBA" id="ARBA00022630"/>
    </source>
</evidence>
<dbReference type="InterPro" id="IPR006076">
    <property type="entry name" value="FAD-dep_OxRdtase"/>
</dbReference>
<protein>
    <submittedName>
        <fullName evidence="6">FAD-binding oxidoreductase</fullName>
    </submittedName>
</protein>
<comment type="cofactor">
    <cofactor evidence="1">
        <name>FAD</name>
        <dbReference type="ChEBI" id="CHEBI:57692"/>
    </cofactor>
</comment>
<evidence type="ECO:0000256" key="4">
    <source>
        <dbReference type="ARBA" id="ARBA00023002"/>
    </source>
</evidence>